<evidence type="ECO:0000313" key="2">
    <source>
        <dbReference type="Proteomes" id="UP000515160"/>
    </source>
</evidence>
<organism evidence="2 3">
    <name type="scientific">Drosophila albomicans</name>
    <name type="common">Fruit fly</name>
    <dbReference type="NCBI Taxonomy" id="7291"/>
    <lineage>
        <taxon>Eukaryota</taxon>
        <taxon>Metazoa</taxon>
        <taxon>Ecdysozoa</taxon>
        <taxon>Arthropoda</taxon>
        <taxon>Hexapoda</taxon>
        <taxon>Insecta</taxon>
        <taxon>Pterygota</taxon>
        <taxon>Neoptera</taxon>
        <taxon>Endopterygota</taxon>
        <taxon>Diptera</taxon>
        <taxon>Brachycera</taxon>
        <taxon>Muscomorpha</taxon>
        <taxon>Ephydroidea</taxon>
        <taxon>Drosophilidae</taxon>
        <taxon>Drosophila</taxon>
    </lineage>
</organism>
<dbReference type="GeneID" id="117569819"/>
<accession>A0A6P8YJG5</accession>
<keyword evidence="2" id="KW-1185">Reference proteome</keyword>
<feature type="signal peptide" evidence="1">
    <location>
        <begin position="1"/>
        <end position="23"/>
    </location>
</feature>
<proteinExistence type="predicted"/>
<feature type="chain" id="PRO_5028296202" evidence="1">
    <location>
        <begin position="24"/>
        <end position="136"/>
    </location>
</feature>
<dbReference type="OrthoDB" id="8004934at2759"/>
<gene>
    <name evidence="3" type="primary">LOC117569819</name>
</gene>
<keyword evidence="1" id="KW-0732">Signal</keyword>
<evidence type="ECO:0000313" key="3">
    <source>
        <dbReference type="RefSeq" id="XP_034107032.1"/>
    </source>
</evidence>
<dbReference type="RefSeq" id="XP_034107032.1">
    <property type="nucleotide sequence ID" value="XM_034251141.2"/>
</dbReference>
<dbReference type="AlphaFoldDB" id="A0A6P8YJG5"/>
<reference evidence="3" key="1">
    <citation type="submission" date="2025-08" db="UniProtKB">
        <authorList>
            <consortium name="RefSeq"/>
        </authorList>
    </citation>
    <scope>IDENTIFICATION</scope>
    <source>
        <strain evidence="3">15112-1751.03</strain>
        <tissue evidence="3">Whole Adult</tissue>
    </source>
</reference>
<sequence>MEIKLILSQLLLISLVLLPPIDAADQLVEYQGSPKLSGPAKMIHDPQDTMLNALDAAMQKISTIYMQAVISGTHSPELEISLRGLEMELFDLLDELYKQHRLKDYMNYEAEVTRQMIIYNMLKRLFGYAQDNEKPV</sequence>
<name>A0A6P8YJG5_DROAB</name>
<protein>
    <submittedName>
        <fullName evidence="3">Uncharacterized protein LOC117569819</fullName>
    </submittedName>
</protein>
<dbReference type="Proteomes" id="UP000515160">
    <property type="component" value="Chromosome 3"/>
</dbReference>
<evidence type="ECO:0000256" key="1">
    <source>
        <dbReference type="SAM" id="SignalP"/>
    </source>
</evidence>